<keyword evidence="1" id="KW-0472">Membrane</keyword>
<dbReference type="Proteomes" id="UP000295341">
    <property type="component" value="Unassembled WGS sequence"/>
</dbReference>
<dbReference type="InterPro" id="IPR007443">
    <property type="entry name" value="LpoA"/>
</dbReference>
<evidence type="ECO:0000256" key="2">
    <source>
        <dbReference type="SAM" id="SignalP"/>
    </source>
</evidence>
<protein>
    <recommendedName>
        <fullName evidence="5">Penicillin-binding protein activator</fullName>
    </recommendedName>
</protein>
<dbReference type="Gene3D" id="3.40.50.2300">
    <property type="match status" value="2"/>
</dbReference>
<dbReference type="PANTHER" id="PTHR38038:SF1">
    <property type="entry name" value="PENICILLIN-BINDING PROTEIN ACTIVATOR LPOA"/>
    <property type="match status" value="1"/>
</dbReference>
<dbReference type="AlphaFoldDB" id="A0A4V3F4T7"/>
<keyword evidence="2" id="KW-0732">Signal</keyword>
<evidence type="ECO:0000313" key="3">
    <source>
        <dbReference type="EMBL" id="TDU26446.1"/>
    </source>
</evidence>
<dbReference type="InterPro" id="IPR028082">
    <property type="entry name" value="Peripla_BP_I"/>
</dbReference>
<keyword evidence="4" id="KW-1185">Reference proteome</keyword>
<name>A0A4V3F4T7_9GAMM</name>
<dbReference type="GO" id="GO:0030234">
    <property type="term" value="F:enzyme regulator activity"/>
    <property type="evidence" value="ECO:0007669"/>
    <property type="project" value="TreeGrafter"/>
</dbReference>
<sequence>MPYFIAMKLPRLAAALLLSCSTLAWSAPPFLGPPTAGLIGEAEAAMAAGDDKAAESLLSRIPSGSLDAMQVARMQLVRAEIGLRRRQPATVLRALPPPSAQVGALSARMEQLRAAAYFMSGDVVSGVRTLVARERLLSSATSIADNREQIWNGLVSTPFSPGALAGVSAEEPMTRGWLDLARVLQEGPSTSAIAAWSQRNPGHPGATKAALVKASEPSVSPDRVAAASTATVGMQASLSGGYALLLPVSGSLASAGRAVRDGFIAAWFASPEPRAPLRVYDTGNEATQAAAAYQNAVRDGAGTVIGPLTKEGVSAIARQAGPLPWLTLNYVDGSIGGALQFGLAPEDEARAVANDAVATGRLTALALVPNTDWGERALAAFRRQFEEQGGTVLQTTRLPNGTRDFGRPLRDLLKLDNSAQRHAALDRVLGESSVFEPRPRDDAALLFAPLRATEARLLVPQLDFFRARDLPAYTVSAAHTGLVDRQIDGLRLCDMPWVLDDTGTWASERERLRDLFPEALRDQPRLFALGTDAFRIVRARDAFSGGREMDAASGRLTLGPDNRITRRLACRPIVDGRPSANANPL</sequence>
<dbReference type="GO" id="GO:0031241">
    <property type="term" value="C:periplasmic side of cell outer membrane"/>
    <property type="evidence" value="ECO:0007669"/>
    <property type="project" value="TreeGrafter"/>
</dbReference>
<feature type="signal peptide" evidence="2">
    <location>
        <begin position="1"/>
        <end position="26"/>
    </location>
</feature>
<organism evidence="3 4">
    <name type="scientific">Panacagrimonas perspica</name>
    <dbReference type="NCBI Taxonomy" id="381431"/>
    <lineage>
        <taxon>Bacteria</taxon>
        <taxon>Pseudomonadati</taxon>
        <taxon>Pseudomonadota</taxon>
        <taxon>Gammaproteobacteria</taxon>
        <taxon>Nevskiales</taxon>
        <taxon>Nevskiaceae</taxon>
        <taxon>Panacagrimonas</taxon>
    </lineage>
</organism>
<dbReference type="GO" id="GO:0009252">
    <property type="term" value="P:peptidoglycan biosynthetic process"/>
    <property type="evidence" value="ECO:0007669"/>
    <property type="project" value="TreeGrafter"/>
</dbReference>
<accession>A0A4V3F4T7</accession>
<reference evidence="3 4" key="1">
    <citation type="submission" date="2019-03" db="EMBL/GenBank/DDBJ databases">
        <title>Genomic Encyclopedia of Type Strains, Phase IV (KMG-IV): sequencing the most valuable type-strain genomes for metagenomic binning, comparative biology and taxonomic classification.</title>
        <authorList>
            <person name="Goeker M."/>
        </authorList>
    </citation>
    <scope>NUCLEOTIDE SEQUENCE [LARGE SCALE GENOMIC DNA]</scope>
    <source>
        <strain evidence="3 4">DSM 26377</strain>
    </source>
</reference>
<proteinExistence type="predicted"/>
<dbReference type="CDD" id="cd06339">
    <property type="entry name" value="PBP1_YraM_LppC_lipoprotein-like"/>
    <property type="match status" value="1"/>
</dbReference>
<dbReference type="PANTHER" id="PTHR38038">
    <property type="entry name" value="PENICILLIN-BINDING PROTEIN ACTIVATOR LPOA"/>
    <property type="match status" value="1"/>
</dbReference>
<dbReference type="Pfam" id="PF04348">
    <property type="entry name" value="LppC"/>
    <property type="match status" value="1"/>
</dbReference>
<feature type="chain" id="PRO_5020269083" description="Penicillin-binding protein activator" evidence="2">
    <location>
        <begin position="27"/>
        <end position="585"/>
    </location>
</feature>
<dbReference type="Gene3D" id="1.25.40.650">
    <property type="match status" value="1"/>
</dbReference>
<dbReference type="SUPFAM" id="SSF53822">
    <property type="entry name" value="Periplasmic binding protein-like I"/>
    <property type="match status" value="1"/>
</dbReference>
<comment type="caution">
    <text evidence="3">The sequence shown here is derived from an EMBL/GenBank/DDBJ whole genome shotgun (WGS) entry which is preliminary data.</text>
</comment>
<dbReference type="EMBL" id="SOBT01000010">
    <property type="protein sequence ID" value="TDU26446.1"/>
    <property type="molecule type" value="Genomic_DNA"/>
</dbReference>
<gene>
    <name evidence="3" type="ORF">DFR24_3471</name>
</gene>
<evidence type="ECO:0000256" key="1">
    <source>
        <dbReference type="ARBA" id="ARBA00023136"/>
    </source>
</evidence>
<evidence type="ECO:0008006" key="5">
    <source>
        <dbReference type="Google" id="ProtNLM"/>
    </source>
</evidence>
<evidence type="ECO:0000313" key="4">
    <source>
        <dbReference type="Proteomes" id="UP000295341"/>
    </source>
</evidence>